<evidence type="ECO:0000256" key="1">
    <source>
        <dbReference type="SAM" id="Phobius"/>
    </source>
</evidence>
<accession>A0A7J7SXH1</accession>
<evidence type="ECO:0000313" key="3">
    <source>
        <dbReference type="Proteomes" id="UP000585614"/>
    </source>
</evidence>
<proteinExistence type="predicted"/>
<name>A0A7J7SXH1_RHIFE</name>
<keyword evidence="1" id="KW-0812">Transmembrane</keyword>
<keyword evidence="1" id="KW-0472">Membrane</keyword>
<dbReference type="Proteomes" id="UP000585614">
    <property type="component" value="Unassembled WGS sequence"/>
</dbReference>
<comment type="caution">
    <text evidence="2">The sequence shown here is derived from an EMBL/GenBank/DDBJ whole genome shotgun (WGS) entry which is preliminary data.</text>
</comment>
<gene>
    <name evidence="2" type="ORF">mRhiFer1_009043</name>
</gene>
<dbReference type="EMBL" id="JACAGC010000021">
    <property type="protein sequence ID" value="KAF6293139.1"/>
    <property type="molecule type" value="Genomic_DNA"/>
</dbReference>
<organism evidence="2 3">
    <name type="scientific">Rhinolophus ferrumequinum</name>
    <name type="common">Greater horseshoe bat</name>
    <dbReference type="NCBI Taxonomy" id="59479"/>
    <lineage>
        <taxon>Eukaryota</taxon>
        <taxon>Metazoa</taxon>
        <taxon>Chordata</taxon>
        <taxon>Craniata</taxon>
        <taxon>Vertebrata</taxon>
        <taxon>Euteleostomi</taxon>
        <taxon>Mammalia</taxon>
        <taxon>Eutheria</taxon>
        <taxon>Laurasiatheria</taxon>
        <taxon>Chiroptera</taxon>
        <taxon>Yinpterochiroptera</taxon>
        <taxon>Rhinolophoidea</taxon>
        <taxon>Rhinolophidae</taxon>
        <taxon>Rhinolophinae</taxon>
        <taxon>Rhinolophus</taxon>
    </lineage>
</organism>
<sequence>MQAPFPPHPPKCSWTTSLHPAGKGRQFNGSLCQTAPRMSVYSLMDPGYGANANRNYLGALVLLHRCIRCLGLLTLLFIRTFSGLGHIYGICFPLGLLLRALYSVWHPYCRVSFWAEEGPMDNVASQFCP</sequence>
<feature type="transmembrane region" description="Helical" evidence="1">
    <location>
        <begin position="85"/>
        <end position="105"/>
    </location>
</feature>
<protein>
    <submittedName>
        <fullName evidence="2">Uncharacterized protein</fullName>
    </submittedName>
</protein>
<evidence type="ECO:0000313" key="2">
    <source>
        <dbReference type="EMBL" id="KAF6293139.1"/>
    </source>
</evidence>
<keyword evidence="1" id="KW-1133">Transmembrane helix</keyword>
<reference evidence="2 3" key="1">
    <citation type="journal article" date="2020" name="Nature">
        <title>Six reference-quality genomes reveal evolution of bat adaptations.</title>
        <authorList>
            <person name="Jebb D."/>
            <person name="Huang Z."/>
            <person name="Pippel M."/>
            <person name="Hughes G.M."/>
            <person name="Lavrichenko K."/>
            <person name="Devanna P."/>
            <person name="Winkler S."/>
            <person name="Jermiin L.S."/>
            <person name="Skirmuntt E.C."/>
            <person name="Katzourakis A."/>
            <person name="Burkitt-Gray L."/>
            <person name="Ray D.A."/>
            <person name="Sullivan K.A.M."/>
            <person name="Roscito J.G."/>
            <person name="Kirilenko B.M."/>
            <person name="Davalos L.M."/>
            <person name="Corthals A.P."/>
            <person name="Power M.L."/>
            <person name="Jones G."/>
            <person name="Ransome R.D."/>
            <person name="Dechmann D.K.N."/>
            <person name="Locatelli A.G."/>
            <person name="Puechmaille S.J."/>
            <person name="Fedrigo O."/>
            <person name="Jarvis E.D."/>
            <person name="Hiller M."/>
            <person name="Vernes S.C."/>
            <person name="Myers E.W."/>
            <person name="Teeling E.C."/>
        </authorList>
    </citation>
    <scope>NUCLEOTIDE SEQUENCE [LARGE SCALE GENOMIC DNA]</scope>
    <source>
        <strain evidence="2">MRhiFer1</strain>
        <tissue evidence="2">Lung</tissue>
    </source>
</reference>
<dbReference type="AlphaFoldDB" id="A0A7J7SXH1"/>